<dbReference type="Pfam" id="PF00651">
    <property type="entry name" value="BTB"/>
    <property type="match status" value="1"/>
</dbReference>
<dbReference type="Proteomes" id="UP001497392">
    <property type="component" value="Unassembled WGS sequence"/>
</dbReference>
<comment type="pathway">
    <text evidence="1">Protein modification; protein ubiquitination.</text>
</comment>
<proteinExistence type="predicted"/>
<dbReference type="PROSITE" id="PS50097">
    <property type="entry name" value="BTB"/>
    <property type="match status" value="1"/>
</dbReference>
<reference evidence="3 4" key="1">
    <citation type="submission" date="2024-06" db="EMBL/GenBank/DDBJ databases">
        <authorList>
            <person name="Kraege A."/>
            <person name="Thomma B."/>
        </authorList>
    </citation>
    <scope>NUCLEOTIDE SEQUENCE [LARGE SCALE GENOMIC DNA]</scope>
</reference>
<dbReference type="InterPro" id="IPR000210">
    <property type="entry name" value="BTB/POZ_dom"/>
</dbReference>
<feature type="domain" description="BTB" evidence="2">
    <location>
        <begin position="93"/>
        <end position="157"/>
    </location>
</feature>
<protein>
    <submittedName>
        <fullName evidence="3">G12401 protein</fullName>
    </submittedName>
</protein>
<dbReference type="InterPro" id="IPR011333">
    <property type="entry name" value="SKP1/BTB/POZ_sf"/>
</dbReference>
<evidence type="ECO:0000313" key="4">
    <source>
        <dbReference type="Proteomes" id="UP001497392"/>
    </source>
</evidence>
<organism evidence="3 4">
    <name type="scientific">Coccomyxa viridis</name>
    <dbReference type="NCBI Taxonomy" id="1274662"/>
    <lineage>
        <taxon>Eukaryota</taxon>
        <taxon>Viridiplantae</taxon>
        <taxon>Chlorophyta</taxon>
        <taxon>core chlorophytes</taxon>
        <taxon>Trebouxiophyceae</taxon>
        <taxon>Trebouxiophyceae incertae sedis</taxon>
        <taxon>Coccomyxaceae</taxon>
        <taxon>Coccomyxa</taxon>
    </lineage>
</organism>
<evidence type="ECO:0000256" key="1">
    <source>
        <dbReference type="ARBA" id="ARBA00004906"/>
    </source>
</evidence>
<evidence type="ECO:0000313" key="3">
    <source>
        <dbReference type="EMBL" id="CAL5229132.1"/>
    </source>
</evidence>
<dbReference type="SUPFAM" id="SSF54695">
    <property type="entry name" value="POZ domain"/>
    <property type="match status" value="1"/>
</dbReference>
<keyword evidence="4" id="KW-1185">Reference proteome</keyword>
<sequence>MPARRKRHTRFAKWPNGDILVAGNVTSEADFRGILDDVGDPGLAKTANSKHPMLFEVQPANMPGRYKTNEDFIQLAPCTFSMAKIWKDRKHFGDITVEALNGAQERAHVAILADRLPALRDALLSRPATVVIDKATTGGVLEKFLEFLYTGHYSRRNSLTDEDIQQLFDLAEHHKLTRLSDLLDQGMAQSVRLLSDEMDLETGPFGRPGEAPGAAPGLLELLGTADRLGRKRVVESSGSALRGWGRMPGPCASGEGASQQIPAKEYAEAGGKLTPPEARALAAELAARKGPELTAEERSMCENYAVEAAELKNDMDGYPWWSPSWKLLPNTYECAHDFWGDLFRATFPHTKKLLDKEEVSRCHAGAEAALRHDICEALRADHSISSNHAAQVEEAKIMARAEQGDKTAHFMELLGVAVPVPLMGNI</sequence>
<dbReference type="Gene3D" id="3.30.710.10">
    <property type="entry name" value="Potassium Channel Kv1.1, Chain A"/>
    <property type="match status" value="1"/>
</dbReference>
<evidence type="ECO:0000259" key="2">
    <source>
        <dbReference type="PROSITE" id="PS50097"/>
    </source>
</evidence>
<gene>
    <name evidence="3" type="primary">g12401</name>
    <name evidence="3" type="ORF">VP750_LOCUS11038</name>
</gene>
<accession>A0ABP1GBA8</accession>
<dbReference type="EMBL" id="CAXHTA020000020">
    <property type="protein sequence ID" value="CAL5229132.1"/>
    <property type="molecule type" value="Genomic_DNA"/>
</dbReference>
<name>A0ABP1GBA8_9CHLO</name>
<dbReference type="CDD" id="cd18186">
    <property type="entry name" value="BTB_POZ_ZBTB_KLHL-like"/>
    <property type="match status" value="1"/>
</dbReference>
<comment type="caution">
    <text evidence="3">The sequence shown here is derived from an EMBL/GenBank/DDBJ whole genome shotgun (WGS) entry which is preliminary data.</text>
</comment>